<dbReference type="Proteomes" id="UP000316759">
    <property type="component" value="Unassembled WGS sequence"/>
</dbReference>
<keyword evidence="4" id="KW-1133">Transmembrane helix</keyword>
<comment type="caution">
    <text evidence="7">The sequence shown here is derived from an EMBL/GenBank/DDBJ whole genome shotgun (WGS) entry which is preliminary data.</text>
</comment>
<dbReference type="EMBL" id="SUNJ01009094">
    <property type="protein sequence ID" value="TPP60697.1"/>
    <property type="molecule type" value="Genomic_DNA"/>
</dbReference>
<dbReference type="GO" id="GO:0016020">
    <property type="term" value="C:membrane"/>
    <property type="evidence" value="ECO:0007669"/>
    <property type="project" value="UniProtKB-SubCell"/>
</dbReference>
<gene>
    <name evidence="7" type="ORF">FGIG_09381</name>
</gene>
<dbReference type="STRING" id="46835.A0A504YRU1"/>
<sequence length="190" mass="21896">MLACFRERKLHCDPPLYTQLNHCLYTWVVEHFGPTQLISFSHFAFLFPHQKNDDHNDKNNNNNKSENREKFDIVFSDEISPKTLDFKHRIFYHFVPEMSVASPELGKITIPNLFTAGLLERQSPTFFMNGPFATLSPYDAMWNHYPMLFSSINVGLFASQNGTKPVQYKIHTGSHDISKVGSIIEVNGQK</sequence>
<evidence type="ECO:0000256" key="5">
    <source>
        <dbReference type="ARBA" id="ARBA00023136"/>
    </source>
</evidence>
<keyword evidence="5" id="KW-0472">Membrane</keyword>
<dbReference type="OrthoDB" id="18585at2759"/>
<proteinExistence type="inferred from homology"/>
<accession>A0A504YRU1</accession>
<organism evidence="7 8">
    <name type="scientific">Fasciola gigantica</name>
    <name type="common">Giant liver fluke</name>
    <dbReference type="NCBI Taxonomy" id="46835"/>
    <lineage>
        <taxon>Eukaryota</taxon>
        <taxon>Metazoa</taxon>
        <taxon>Spiralia</taxon>
        <taxon>Lophotrochozoa</taxon>
        <taxon>Platyhelminthes</taxon>
        <taxon>Trematoda</taxon>
        <taxon>Digenea</taxon>
        <taxon>Plagiorchiida</taxon>
        <taxon>Echinostomata</taxon>
        <taxon>Echinostomatoidea</taxon>
        <taxon>Fasciolidae</taxon>
        <taxon>Fasciola</taxon>
    </lineage>
</organism>
<evidence type="ECO:0000256" key="6">
    <source>
        <dbReference type="ARBA" id="ARBA00023180"/>
    </source>
</evidence>
<protein>
    <submittedName>
        <fullName evidence="7">Uncharacterized protein</fullName>
    </submittedName>
</protein>
<dbReference type="AlphaFoldDB" id="A0A504YRU1"/>
<keyword evidence="3" id="KW-0812">Transmembrane</keyword>
<keyword evidence="8" id="KW-1185">Reference proteome</keyword>
<evidence type="ECO:0000256" key="4">
    <source>
        <dbReference type="ARBA" id="ARBA00022989"/>
    </source>
</evidence>
<name>A0A504YRU1_FASGI</name>
<keyword evidence="6" id="KW-0325">Glycoprotein</keyword>
<evidence type="ECO:0000256" key="2">
    <source>
        <dbReference type="ARBA" id="ARBA00010532"/>
    </source>
</evidence>
<evidence type="ECO:0000313" key="8">
    <source>
        <dbReference type="Proteomes" id="UP000316759"/>
    </source>
</evidence>
<evidence type="ECO:0000256" key="1">
    <source>
        <dbReference type="ARBA" id="ARBA00004370"/>
    </source>
</evidence>
<comment type="subcellular location">
    <subcellularLocation>
        <location evidence="1">Membrane</location>
    </subcellularLocation>
</comment>
<evidence type="ECO:0000256" key="3">
    <source>
        <dbReference type="ARBA" id="ARBA00022692"/>
    </source>
</evidence>
<dbReference type="InterPro" id="IPR002159">
    <property type="entry name" value="CD36_fam"/>
</dbReference>
<comment type="similarity">
    <text evidence="2">Belongs to the CD36 family.</text>
</comment>
<dbReference type="Pfam" id="PF01130">
    <property type="entry name" value="CD36"/>
    <property type="match status" value="1"/>
</dbReference>
<reference evidence="7 8" key="1">
    <citation type="submission" date="2019-04" db="EMBL/GenBank/DDBJ databases">
        <title>Annotation for the trematode Fasciola gigantica.</title>
        <authorList>
            <person name="Choi Y.-J."/>
        </authorList>
    </citation>
    <scope>NUCLEOTIDE SEQUENCE [LARGE SCALE GENOMIC DNA]</scope>
    <source>
        <strain evidence="7">Uganda_cow_1</strain>
    </source>
</reference>
<evidence type="ECO:0000313" key="7">
    <source>
        <dbReference type="EMBL" id="TPP60697.1"/>
    </source>
</evidence>